<name>W9I4K8_FUSOX</name>
<accession>W9I4K8</accession>
<dbReference type="InterPro" id="IPR050493">
    <property type="entry name" value="FAD-dep_Monooxygenase_BioMet"/>
</dbReference>
<dbReference type="PANTHER" id="PTHR13789:SF316">
    <property type="entry name" value="FAD-BINDING DOMAIN-CONTAINING PROTEIN"/>
    <property type="match status" value="1"/>
</dbReference>
<evidence type="ECO:0000313" key="9">
    <source>
        <dbReference type="Proteomes" id="UP000030753"/>
    </source>
</evidence>
<evidence type="ECO:0000256" key="6">
    <source>
        <dbReference type="SAM" id="Phobius"/>
    </source>
</evidence>
<keyword evidence="2" id="KW-0285">Flavoprotein</keyword>
<proteinExistence type="inferred from homology"/>
<dbReference type="Gene3D" id="3.50.50.60">
    <property type="entry name" value="FAD/NAD(P)-binding domain"/>
    <property type="match status" value="1"/>
</dbReference>
<organism evidence="8 9">
    <name type="scientific">Fusarium oxysporum NRRL 32931</name>
    <dbReference type="NCBI Taxonomy" id="660029"/>
    <lineage>
        <taxon>Eukaryota</taxon>
        <taxon>Fungi</taxon>
        <taxon>Dikarya</taxon>
        <taxon>Ascomycota</taxon>
        <taxon>Pezizomycotina</taxon>
        <taxon>Sordariomycetes</taxon>
        <taxon>Hypocreomycetidae</taxon>
        <taxon>Hypocreales</taxon>
        <taxon>Nectriaceae</taxon>
        <taxon>Fusarium</taxon>
        <taxon>Fusarium oxysporum species complex</taxon>
    </lineage>
</organism>
<gene>
    <name evidence="8" type="ORF">FOYG_10388</name>
</gene>
<dbReference type="GO" id="GO:0071949">
    <property type="term" value="F:FAD binding"/>
    <property type="evidence" value="ECO:0007669"/>
    <property type="project" value="InterPro"/>
</dbReference>
<evidence type="ECO:0000256" key="5">
    <source>
        <dbReference type="ARBA" id="ARBA00023033"/>
    </source>
</evidence>
<keyword evidence="6" id="KW-1133">Transmembrane helix</keyword>
<dbReference type="InterPro" id="IPR036188">
    <property type="entry name" value="FAD/NAD-bd_sf"/>
</dbReference>
<keyword evidence="4" id="KW-0560">Oxidoreductase</keyword>
<dbReference type="Proteomes" id="UP000030753">
    <property type="component" value="Unassembled WGS sequence"/>
</dbReference>
<keyword evidence="6" id="KW-0472">Membrane</keyword>
<dbReference type="Pfam" id="PF01494">
    <property type="entry name" value="FAD_binding_3"/>
    <property type="match status" value="1"/>
</dbReference>
<keyword evidence="6" id="KW-0812">Transmembrane</keyword>
<dbReference type="Gene3D" id="3.30.9.30">
    <property type="match status" value="1"/>
</dbReference>
<dbReference type="HOGENOM" id="CLU_2049781_0_0_1"/>
<dbReference type="GO" id="GO:0004497">
    <property type="term" value="F:monooxygenase activity"/>
    <property type="evidence" value="ECO:0007669"/>
    <property type="project" value="UniProtKB-KW"/>
</dbReference>
<reference evidence="8 9" key="1">
    <citation type="submission" date="2011-06" db="EMBL/GenBank/DDBJ databases">
        <title>The Genome Sequence of Fusarium oxysporum FOSC 3-a.</title>
        <authorList>
            <consortium name="The Broad Institute Genome Sequencing Platform"/>
            <person name="Ma L.-J."/>
            <person name="Gale L.R."/>
            <person name="Schwartz D.C."/>
            <person name="Zhou S."/>
            <person name="Corby-Kistler H."/>
            <person name="Young S.K."/>
            <person name="Zeng Q."/>
            <person name="Gargeya S."/>
            <person name="Fitzgerald M."/>
            <person name="Haas B."/>
            <person name="Abouelleil A."/>
            <person name="Alvarado L."/>
            <person name="Arachchi H.M."/>
            <person name="Berlin A."/>
            <person name="Brown A."/>
            <person name="Chapman S.B."/>
            <person name="Chen Z."/>
            <person name="Dunbar C."/>
            <person name="Freedman E."/>
            <person name="Gearin G."/>
            <person name="Gellesch M."/>
            <person name="Goldberg J."/>
            <person name="Griggs A."/>
            <person name="Gujja S."/>
            <person name="Heiman D."/>
            <person name="Howarth C."/>
            <person name="Larson L."/>
            <person name="Lui A."/>
            <person name="MacDonald P.J.P."/>
            <person name="Mehta T."/>
            <person name="Montmayeur A."/>
            <person name="Murphy C."/>
            <person name="Neiman D."/>
            <person name="Pearson M."/>
            <person name="Priest M."/>
            <person name="Roberts A."/>
            <person name="Saif S."/>
            <person name="Shea T."/>
            <person name="Shenoy N."/>
            <person name="Sisk P."/>
            <person name="Stolte C."/>
            <person name="Sykes S."/>
            <person name="Wortman J."/>
            <person name="Nusbaum C."/>
            <person name="Birren B."/>
        </authorList>
    </citation>
    <scope>NUCLEOTIDE SEQUENCE [LARGE SCALE GENOMIC DNA]</scope>
    <source>
        <strain evidence="9">FOSC 3-a</strain>
    </source>
</reference>
<evidence type="ECO:0000256" key="2">
    <source>
        <dbReference type="ARBA" id="ARBA00022630"/>
    </source>
</evidence>
<keyword evidence="3" id="KW-0274">FAD</keyword>
<dbReference type="EMBL" id="JH717844">
    <property type="protein sequence ID" value="EWY89567.1"/>
    <property type="molecule type" value="Genomic_DNA"/>
</dbReference>
<sequence>MSVNLKTNGVAIIGAGLGGTALALALHRQSIPYRIFEARSGNSDVLSSGVTLTPNGCRVLDELGILSRLQEKSYICEYAVTKDADDKTVRKTRIASDDLDAHPCYRLYRLTLLKEMKAAR</sequence>
<evidence type="ECO:0000259" key="7">
    <source>
        <dbReference type="Pfam" id="PF01494"/>
    </source>
</evidence>
<evidence type="ECO:0000256" key="1">
    <source>
        <dbReference type="ARBA" id="ARBA00007992"/>
    </source>
</evidence>
<dbReference type="AlphaFoldDB" id="W9I4K8"/>
<dbReference type="InterPro" id="IPR002938">
    <property type="entry name" value="FAD-bd"/>
</dbReference>
<protein>
    <recommendedName>
        <fullName evidence="7">FAD-binding domain-containing protein</fullName>
    </recommendedName>
</protein>
<evidence type="ECO:0000256" key="3">
    <source>
        <dbReference type="ARBA" id="ARBA00022827"/>
    </source>
</evidence>
<feature type="transmembrane region" description="Helical" evidence="6">
    <location>
        <begin position="6"/>
        <end position="26"/>
    </location>
</feature>
<dbReference type="PANTHER" id="PTHR13789">
    <property type="entry name" value="MONOOXYGENASE"/>
    <property type="match status" value="1"/>
</dbReference>
<keyword evidence="5" id="KW-0503">Monooxygenase</keyword>
<dbReference type="SUPFAM" id="SSF51905">
    <property type="entry name" value="FAD/NAD(P)-binding domain"/>
    <property type="match status" value="1"/>
</dbReference>
<evidence type="ECO:0000313" key="8">
    <source>
        <dbReference type="EMBL" id="EWY89567.1"/>
    </source>
</evidence>
<comment type="similarity">
    <text evidence="1">Belongs to the paxM FAD-dependent monooxygenase family.</text>
</comment>
<feature type="domain" description="FAD-binding" evidence="7">
    <location>
        <begin position="10"/>
        <end position="77"/>
    </location>
</feature>
<evidence type="ECO:0000256" key="4">
    <source>
        <dbReference type="ARBA" id="ARBA00023002"/>
    </source>
</evidence>